<evidence type="ECO:0000256" key="1">
    <source>
        <dbReference type="ARBA" id="ARBA00002486"/>
    </source>
</evidence>
<dbReference type="RefSeq" id="WP_092751168.1">
    <property type="nucleotide sequence ID" value="NZ_FOCG01000001.1"/>
</dbReference>
<proteinExistence type="inferred from homology"/>
<evidence type="ECO:0000256" key="3">
    <source>
        <dbReference type="ARBA" id="ARBA00022629"/>
    </source>
</evidence>
<dbReference type="Pfam" id="PF00480">
    <property type="entry name" value="ROK"/>
    <property type="match status" value="1"/>
</dbReference>
<name>A0A1H7Z4T3_9FIRM</name>
<gene>
    <name evidence="4" type="ORF">SAMN05216180_0422</name>
</gene>
<dbReference type="InterPro" id="IPR036390">
    <property type="entry name" value="WH_DNA-bd_sf"/>
</dbReference>
<accession>A0A1H7Z4T3</accession>
<dbReference type="EMBL" id="FOCG01000001">
    <property type="protein sequence ID" value="SEM53004.1"/>
    <property type="molecule type" value="Genomic_DNA"/>
</dbReference>
<evidence type="ECO:0000256" key="2">
    <source>
        <dbReference type="ARBA" id="ARBA00006479"/>
    </source>
</evidence>
<keyword evidence="4" id="KW-0808">Transferase</keyword>
<organism evidence="4 5">
    <name type="scientific">Hydrogenoanaerobacterium saccharovorans</name>
    <dbReference type="NCBI Taxonomy" id="474960"/>
    <lineage>
        <taxon>Bacteria</taxon>
        <taxon>Bacillati</taxon>
        <taxon>Bacillota</taxon>
        <taxon>Clostridia</taxon>
        <taxon>Eubacteriales</taxon>
        <taxon>Oscillospiraceae</taxon>
        <taxon>Hydrogenoanaerobacterium</taxon>
    </lineage>
</organism>
<dbReference type="Gene3D" id="3.30.420.40">
    <property type="match status" value="2"/>
</dbReference>
<comment type="similarity">
    <text evidence="2">Belongs to the ROK (NagC/XylR) family.</text>
</comment>
<sequence>MKNSGGLLELKRMNRAHIKKMIYQKAPITRAEVAESLNLALPTVTTSVVDMLAEGILCEQELPGWEASPQGGRKPLALDFVPQAAYAVGIELGPYGTTGVVSDVRGNIIARSKSAPASDCYETMLSQVGEQIRSLLDGTPREKVVGIGVGLPGFIETQQGVIRFSFREDWNKHILAQDLADALRLPVVIDNNVRMRVVAEEMFSHLWRPDVFAYYFISRGIACPVMMKNGVWSGYTSGAGEIGHTIVQPGGPKCSRCGHHGCLDAVAGENAILKKCEKACAVGQTPILQSLAQKRPLDLTLAMEAQELGDEIVCSIFAEAIKYLGISLANTANLLSPGLVLVDGYIMRSTQNQEMLRDIVSNYLYGLNSDEVRIEFLPFDQYRGARGAAGRIIKKFWIQ</sequence>
<dbReference type="AlphaFoldDB" id="A0A1H7Z4T3"/>
<dbReference type="InterPro" id="IPR036388">
    <property type="entry name" value="WH-like_DNA-bd_sf"/>
</dbReference>
<comment type="function">
    <text evidence="1">Transcriptional repressor of xylose-utilizing enzymes.</text>
</comment>
<protein>
    <submittedName>
        <fullName evidence="4">Sugar kinase of the NBD/HSP70 family, may contain an N-terminal HTH domain</fullName>
    </submittedName>
</protein>
<reference evidence="4 5" key="1">
    <citation type="submission" date="2016-10" db="EMBL/GenBank/DDBJ databases">
        <authorList>
            <person name="de Groot N.N."/>
        </authorList>
    </citation>
    <scope>NUCLEOTIDE SEQUENCE [LARGE SCALE GENOMIC DNA]</scope>
    <source>
        <strain evidence="4 5">CGMCC 1.5070</strain>
    </source>
</reference>
<dbReference type="Proteomes" id="UP000199158">
    <property type="component" value="Unassembled WGS sequence"/>
</dbReference>
<dbReference type="SUPFAM" id="SSF53067">
    <property type="entry name" value="Actin-like ATPase domain"/>
    <property type="match status" value="1"/>
</dbReference>
<dbReference type="Gene3D" id="1.10.10.10">
    <property type="entry name" value="Winged helix-like DNA-binding domain superfamily/Winged helix DNA-binding domain"/>
    <property type="match status" value="1"/>
</dbReference>
<keyword evidence="4" id="KW-0418">Kinase</keyword>
<evidence type="ECO:0000313" key="4">
    <source>
        <dbReference type="EMBL" id="SEM53004.1"/>
    </source>
</evidence>
<keyword evidence="3" id="KW-0859">Xylose metabolism</keyword>
<dbReference type="InterPro" id="IPR000600">
    <property type="entry name" value="ROK"/>
</dbReference>
<keyword evidence="3" id="KW-0119">Carbohydrate metabolism</keyword>
<evidence type="ECO:0000313" key="5">
    <source>
        <dbReference type="Proteomes" id="UP000199158"/>
    </source>
</evidence>
<dbReference type="GO" id="GO:0042732">
    <property type="term" value="P:D-xylose metabolic process"/>
    <property type="evidence" value="ECO:0007669"/>
    <property type="project" value="UniProtKB-KW"/>
</dbReference>
<dbReference type="OrthoDB" id="9796533at2"/>
<dbReference type="PANTHER" id="PTHR18964:SF149">
    <property type="entry name" value="BIFUNCTIONAL UDP-N-ACETYLGLUCOSAMINE 2-EPIMERASE_N-ACETYLMANNOSAMINE KINASE"/>
    <property type="match status" value="1"/>
</dbReference>
<keyword evidence="5" id="KW-1185">Reference proteome</keyword>
<dbReference type="PANTHER" id="PTHR18964">
    <property type="entry name" value="ROK (REPRESSOR, ORF, KINASE) FAMILY"/>
    <property type="match status" value="1"/>
</dbReference>
<dbReference type="InterPro" id="IPR043129">
    <property type="entry name" value="ATPase_NBD"/>
</dbReference>
<dbReference type="SUPFAM" id="SSF46785">
    <property type="entry name" value="Winged helix' DNA-binding domain"/>
    <property type="match status" value="1"/>
</dbReference>
<dbReference type="STRING" id="474960.SAMN05216180_0422"/>
<dbReference type="GO" id="GO:0016301">
    <property type="term" value="F:kinase activity"/>
    <property type="evidence" value="ECO:0007669"/>
    <property type="project" value="UniProtKB-KW"/>
</dbReference>